<dbReference type="Proteomes" id="UP000286287">
    <property type="component" value="Unassembled WGS sequence"/>
</dbReference>
<dbReference type="Pfam" id="PF17957">
    <property type="entry name" value="Big_7"/>
    <property type="match status" value="1"/>
</dbReference>
<dbReference type="EMBL" id="QYUJ01000014">
    <property type="protein sequence ID" value="RJF72820.1"/>
    <property type="molecule type" value="Genomic_DNA"/>
</dbReference>
<accession>A0A418V9Q0</accession>
<keyword evidence="1" id="KW-0732">Signal</keyword>
<feature type="signal peptide" evidence="1">
    <location>
        <begin position="1"/>
        <end position="22"/>
    </location>
</feature>
<evidence type="ECO:0000313" key="2">
    <source>
        <dbReference type="EMBL" id="RJF72820.1"/>
    </source>
</evidence>
<dbReference type="AlphaFoldDB" id="A0A418V9Q0"/>
<dbReference type="OrthoDB" id="54092at2"/>
<reference evidence="2 3" key="1">
    <citation type="submission" date="2018-09" db="EMBL/GenBank/DDBJ databases">
        <authorList>
            <person name="Zhu H."/>
        </authorList>
    </citation>
    <scope>NUCLEOTIDE SEQUENCE [LARGE SCALE GENOMIC DNA]</scope>
    <source>
        <strain evidence="2 3">K2S05-167</strain>
    </source>
</reference>
<dbReference type="RefSeq" id="WP_119765318.1">
    <property type="nucleotide sequence ID" value="NZ_QYUJ01000014.1"/>
</dbReference>
<evidence type="ECO:0000256" key="1">
    <source>
        <dbReference type="SAM" id="SignalP"/>
    </source>
</evidence>
<name>A0A418V9Q0_9DEIO</name>
<dbReference type="Gene3D" id="2.60.40.10">
    <property type="entry name" value="Immunoglobulins"/>
    <property type="match status" value="1"/>
</dbReference>
<gene>
    <name evidence="2" type="ORF">D3875_15985</name>
</gene>
<evidence type="ECO:0000313" key="3">
    <source>
        <dbReference type="Proteomes" id="UP000286287"/>
    </source>
</evidence>
<proteinExistence type="predicted"/>
<comment type="caution">
    <text evidence="2">The sequence shown here is derived from an EMBL/GenBank/DDBJ whole genome shotgun (WGS) entry which is preliminary data.</text>
</comment>
<keyword evidence="3" id="KW-1185">Reference proteome</keyword>
<protein>
    <recommendedName>
        <fullName evidence="4">Ig-like domain-containing protein</fullName>
    </recommendedName>
</protein>
<sequence length="1115" mass="118058">MKKNVALMALTGILTLASCSQGPDTTDKTNPAVTLSANPTSLAKEGGTTTLTANASDNVAVTKVEFYRDGAKIGEDTTSPFTYVDTLAANATTSTKSYSYTAKAFDAAANSATSSAVAVTVAATNSTPDNPSNGDATYNLSITSPTSGSTVTSNNVQLQYTFSGLTDLQCGVEGKLAAPSNPGSTSGACNIDLTGIANGPVKLVVTGKDSKGTVRTAFVTVTKAVNAPVPNTDVTFGPIMTTDANGYVDYSKYRLGGVRTINQGNNPPSPDPLPGNGNLMYVKGNVDVKFNAPAGATRVEAWVHGTIDGSRTGALKYLYDGAPGATYKWNTTELNGQQSRVLYLVVRTYGADGQQTLRSYPFVVDNTGPQAADPDLEGATDPGSRFLRDFGGPNQNWAKGKIQVFTSNTNLTDLVYNVPTGQILPAGVDYVNYYFVPVSQLSRITTIQGQQRVLDIINNSKFNTGRIEDAQGTGSKRDFRTIVDSTDGSKDGRYAVFAVTVDEMGNESASTTYENIGFDNIGPSAQTVSLYDSSPLPFPSADPQLYISDWFRISGAISDSGVGFNSSFFVNGTVNLCGNVYPAARFFVNPPGGISTPVSTIDFSEVELDSNVVVPADGECEVTFSGPDALGNIKTFTGQKVIFDNTDPVNNIQQPLEGKTFNAGTTVNFEANISDVTSQINPRFTKTFWNDYVVPAEANPIGATAVPRTRANGFIAAPVEFRTDPIGSTGNPVFATSLNGGWFALYPGLLDQDEENAARPMQLHSLAVDCAGNATVQNRRVMIAPVSNSNLPKVGDFDAYYRNTAPQYKPVPADNATHVYTTELLSVFDTQRDINIDMANNSGISGGANSTGTYSRAGSTIESVNFFRQLDVAAWNDMVYWQTHAYMGDWTGGSAMDPNGDPTLKVRAGSDLATRRNAWKYLTENIDGGQRVAPTAPWWLAGDTETSSAIHRTTTGLRGEFAFAGASALAGLVSDNVGNYRAAAEGVVSITTVNTTAQSVLDKTYGAGDEVDRFQFVVTTPIALTASSTISGNIYALQARVGTGAWVTIPLSYSNSVGGVVFTTDGGENAPLTPGINNVQANYTFGTTKFTEFRLVENSTGGYFFPGQSFLVKSQ</sequence>
<evidence type="ECO:0008006" key="4">
    <source>
        <dbReference type="Google" id="ProtNLM"/>
    </source>
</evidence>
<dbReference type="PROSITE" id="PS51257">
    <property type="entry name" value="PROKAR_LIPOPROTEIN"/>
    <property type="match status" value="1"/>
</dbReference>
<feature type="chain" id="PRO_5019190050" description="Ig-like domain-containing protein" evidence="1">
    <location>
        <begin position="23"/>
        <end position="1115"/>
    </location>
</feature>
<organism evidence="2 3">
    <name type="scientific">Deinococcus cavernae</name>
    <dbReference type="NCBI Taxonomy" id="2320857"/>
    <lineage>
        <taxon>Bacteria</taxon>
        <taxon>Thermotogati</taxon>
        <taxon>Deinococcota</taxon>
        <taxon>Deinococci</taxon>
        <taxon>Deinococcales</taxon>
        <taxon>Deinococcaceae</taxon>
        <taxon>Deinococcus</taxon>
    </lineage>
</organism>
<dbReference type="InterPro" id="IPR013783">
    <property type="entry name" value="Ig-like_fold"/>
</dbReference>